<evidence type="ECO:0000256" key="2">
    <source>
        <dbReference type="ARBA" id="ARBA00004838"/>
    </source>
</evidence>
<proteinExistence type="inferred from homology"/>
<dbReference type="PRINTS" id="PR00477">
    <property type="entry name" value="PHGLYCKINASE"/>
</dbReference>
<dbReference type="UniPathway" id="UPA00109">
    <property type="reaction ID" value="UER00185"/>
</dbReference>
<accession>A0A2S7T2P5</accession>
<keyword evidence="17" id="KW-1185">Reference proteome</keyword>
<dbReference type="Pfam" id="PF00162">
    <property type="entry name" value="PGK"/>
    <property type="match status" value="1"/>
</dbReference>
<evidence type="ECO:0000256" key="7">
    <source>
        <dbReference type="ARBA" id="ARBA00022679"/>
    </source>
</evidence>
<evidence type="ECO:0000313" key="16">
    <source>
        <dbReference type="EMBL" id="PQJ13151.1"/>
    </source>
</evidence>
<keyword evidence="12" id="KW-0963">Cytoplasm</keyword>
<evidence type="ECO:0000256" key="8">
    <source>
        <dbReference type="ARBA" id="ARBA00022741"/>
    </source>
</evidence>
<comment type="similarity">
    <text evidence="3 12 15">Belongs to the phosphoglycerate kinase family.</text>
</comment>
<dbReference type="GO" id="GO:0005524">
    <property type="term" value="F:ATP binding"/>
    <property type="evidence" value="ECO:0007669"/>
    <property type="project" value="UniProtKB-KW"/>
</dbReference>
<feature type="binding site" evidence="12">
    <location>
        <position position="123"/>
    </location>
    <ligand>
        <name>substrate</name>
    </ligand>
</feature>
<evidence type="ECO:0000256" key="14">
    <source>
        <dbReference type="PIRSR" id="PIRSR000724-2"/>
    </source>
</evidence>
<dbReference type="GO" id="GO:0006096">
    <property type="term" value="P:glycolytic process"/>
    <property type="evidence" value="ECO:0007669"/>
    <property type="project" value="UniProtKB-UniRule"/>
</dbReference>
<comment type="subcellular location">
    <subcellularLocation>
        <location evidence="12">Cytoplasm</location>
    </subcellularLocation>
</comment>
<dbReference type="EC" id="2.7.2.3" evidence="5 12"/>
<dbReference type="EMBL" id="PPSL01000001">
    <property type="protein sequence ID" value="PQJ13151.1"/>
    <property type="molecule type" value="Genomic_DNA"/>
</dbReference>
<keyword evidence="10 12" id="KW-0067">ATP-binding</keyword>
<name>A0A2S7T2P5_9BACT</name>
<evidence type="ECO:0000256" key="1">
    <source>
        <dbReference type="ARBA" id="ARBA00000642"/>
    </source>
</evidence>
<dbReference type="Proteomes" id="UP000239872">
    <property type="component" value="Unassembled WGS sequence"/>
</dbReference>
<feature type="binding site" evidence="12 13">
    <location>
        <begin position="19"/>
        <end position="21"/>
    </location>
    <ligand>
        <name>substrate</name>
    </ligand>
</feature>
<dbReference type="SUPFAM" id="SSF53748">
    <property type="entry name" value="Phosphoglycerate kinase"/>
    <property type="match status" value="1"/>
</dbReference>
<dbReference type="HAMAP" id="MF_00145">
    <property type="entry name" value="Phosphoglyc_kinase"/>
    <property type="match status" value="1"/>
</dbReference>
<sequence length="404" mass="43415">MSNFSTHNFANQKALIRVDFNVPIKKGVIGDDTRMTSALPTIKKVLADGGAVVLMSHWGRPIKDMEKKPELTKADFTLRPVAEHLSKLLGIDVKFADDCISDEAADMAKNLKPGQVLLLENLRYYKQEEKGDKDFAEKLSKYGDVYVNDAFGTAHRAHASTAIIAQFFPGDKKMFGLLMEGEVAAAEKVMHANEKPFVAIVGGAKVSDKIMIIENLLERATDIIIGGGMAYTFFKAEGGHIGNSLCEDDRMDMALDLLKKAEAKGVCIHLPADSIIADRFAADANTSSALSNEIPAGWMGLDISVMACEHFKKVIGNAKTILWNGPMGVFEMEKFQHGTKAIAEAVVAATAKGAFSLVGGGDSVAAVNKFGFADKVSYVSTGGGAMLEYFEGKELPGIAAIKNA</sequence>
<evidence type="ECO:0000256" key="6">
    <source>
        <dbReference type="ARBA" id="ARBA00016471"/>
    </source>
</evidence>
<keyword evidence="7 12" id="KW-0808">Transferase</keyword>
<dbReference type="InterPro" id="IPR036043">
    <property type="entry name" value="Phosphoglycerate_kinase_sf"/>
</dbReference>
<evidence type="ECO:0000256" key="10">
    <source>
        <dbReference type="ARBA" id="ARBA00022840"/>
    </source>
</evidence>
<keyword evidence="11 12" id="KW-0324">Glycolysis</keyword>
<evidence type="ECO:0000313" key="17">
    <source>
        <dbReference type="Proteomes" id="UP000239872"/>
    </source>
</evidence>
<feature type="binding site" evidence="12">
    <location>
        <position position="156"/>
    </location>
    <ligand>
        <name>substrate</name>
    </ligand>
</feature>
<dbReference type="InterPro" id="IPR001576">
    <property type="entry name" value="Phosphoglycerate_kinase"/>
</dbReference>
<evidence type="ECO:0000256" key="15">
    <source>
        <dbReference type="RuleBase" id="RU000532"/>
    </source>
</evidence>
<reference evidence="16 17" key="1">
    <citation type="submission" date="2018-01" db="EMBL/GenBank/DDBJ databases">
        <title>A novel member of the phylum Bacteroidetes isolated from glacier ice.</title>
        <authorList>
            <person name="Liu Q."/>
            <person name="Xin Y.-H."/>
        </authorList>
    </citation>
    <scope>NUCLEOTIDE SEQUENCE [LARGE SCALE GENOMIC DNA]</scope>
    <source>
        <strain evidence="16 17">RB1R16</strain>
    </source>
</reference>
<feature type="binding site" evidence="12 14">
    <location>
        <begin position="360"/>
        <end position="363"/>
    </location>
    <ligand>
        <name>ATP</name>
        <dbReference type="ChEBI" id="CHEBI:30616"/>
    </ligand>
</feature>
<comment type="catalytic activity">
    <reaction evidence="1 12 15">
        <text>(2R)-3-phosphoglycerate + ATP = (2R)-3-phospho-glyceroyl phosphate + ADP</text>
        <dbReference type="Rhea" id="RHEA:14801"/>
        <dbReference type="ChEBI" id="CHEBI:30616"/>
        <dbReference type="ChEBI" id="CHEBI:57604"/>
        <dbReference type="ChEBI" id="CHEBI:58272"/>
        <dbReference type="ChEBI" id="CHEBI:456216"/>
        <dbReference type="EC" id="2.7.2.3"/>
    </reaction>
</comment>
<dbReference type="GO" id="GO:0005829">
    <property type="term" value="C:cytosol"/>
    <property type="evidence" value="ECO:0007669"/>
    <property type="project" value="TreeGrafter"/>
</dbReference>
<feature type="binding site" evidence="13">
    <location>
        <position position="34"/>
    </location>
    <ligand>
        <name>(2R)-3-phosphoglycerate</name>
        <dbReference type="ChEBI" id="CHEBI:58272"/>
    </ligand>
</feature>
<feature type="binding site" evidence="13">
    <location>
        <position position="156"/>
    </location>
    <ligand>
        <name>(2R)-3-phosphoglycerate</name>
        <dbReference type="ChEBI" id="CHEBI:58272"/>
    </ligand>
</feature>
<evidence type="ECO:0000256" key="4">
    <source>
        <dbReference type="ARBA" id="ARBA00011245"/>
    </source>
</evidence>
<dbReference type="PANTHER" id="PTHR11406:SF23">
    <property type="entry name" value="PHOSPHOGLYCERATE KINASE 1, CHLOROPLASTIC-RELATED"/>
    <property type="match status" value="1"/>
</dbReference>
<evidence type="ECO:0000256" key="13">
    <source>
        <dbReference type="PIRSR" id="PIRSR000724-1"/>
    </source>
</evidence>
<dbReference type="GO" id="GO:0043531">
    <property type="term" value="F:ADP binding"/>
    <property type="evidence" value="ECO:0007669"/>
    <property type="project" value="TreeGrafter"/>
</dbReference>
<feature type="binding site" evidence="12 14">
    <location>
        <position position="209"/>
    </location>
    <ligand>
        <name>ATP</name>
        <dbReference type="ChEBI" id="CHEBI:30616"/>
    </ligand>
</feature>
<dbReference type="PIRSF" id="PIRSF000724">
    <property type="entry name" value="Pgk"/>
    <property type="match status" value="1"/>
</dbReference>
<dbReference type="CDD" id="cd00318">
    <property type="entry name" value="Phosphoglycerate_kinase"/>
    <property type="match status" value="1"/>
</dbReference>
<keyword evidence="9 12" id="KW-0418">Kinase</keyword>
<comment type="pathway">
    <text evidence="2 12">Carbohydrate degradation; glycolysis; pyruvate from D-glyceraldehyde 3-phosphate: step 2/5.</text>
</comment>
<dbReference type="FunFam" id="3.40.50.1260:FF:000003">
    <property type="entry name" value="Phosphoglycerate kinase"/>
    <property type="match status" value="1"/>
</dbReference>
<dbReference type="InterPro" id="IPR015824">
    <property type="entry name" value="Phosphoglycerate_kinase_N"/>
</dbReference>
<feature type="binding site" evidence="12">
    <location>
        <position position="34"/>
    </location>
    <ligand>
        <name>substrate</name>
    </ligand>
</feature>
<evidence type="ECO:0000256" key="3">
    <source>
        <dbReference type="ARBA" id="ARBA00008982"/>
    </source>
</evidence>
<keyword evidence="8 12" id="KW-0547">Nucleotide-binding</keyword>
<protein>
    <recommendedName>
        <fullName evidence="6 12">Phosphoglycerate kinase</fullName>
        <ecNumber evidence="5 12">2.7.2.3</ecNumber>
    </recommendedName>
</protein>
<evidence type="ECO:0000256" key="5">
    <source>
        <dbReference type="ARBA" id="ARBA00013061"/>
    </source>
</evidence>
<evidence type="ECO:0000256" key="12">
    <source>
        <dbReference type="HAMAP-Rule" id="MF_00145"/>
    </source>
</evidence>
<dbReference type="FunFam" id="3.40.50.1260:FF:000006">
    <property type="entry name" value="Phosphoglycerate kinase"/>
    <property type="match status" value="1"/>
</dbReference>
<dbReference type="GO" id="GO:0004618">
    <property type="term" value="F:phosphoglycerate kinase activity"/>
    <property type="evidence" value="ECO:0007669"/>
    <property type="project" value="UniProtKB-UniRule"/>
</dbReference>
<evidence type="ECO:0000256" key="9">
    <source>
        <dbReference type="ARBA" id="ARBA00022777"/>
    </source>
</evidence>
<gene>
    <name evidence="12 16" type="primary">pgk</name>
    <name evidence="16" type="ORF">CJD36_002105</name>
</gene>
<organism evidence="16 17">
    <name type="scientific">Flavipsychrobacter stenotrophus</name>
    <dbReference type="NCBI Taxonomy" id="2077091"/>
    <lineage>
        <taxon>Bacteria</taxon>
        <taxon>Pseudomonadati</taxon>
        <taxon>Bacteroidota</taxon>
        <taxon>Chitinophagia</taxon>
        <taxon>Chitinophagales</taxon>
        <taxon>Chitinophagaceae</taxon>
        <taxon>Flavipsychrobacter</taxon>
    </lineage>
</organism>
<dbReference type="GO" id="GO:0006094">
    <property type="term" value="P:gluconeogenesis"/>
    <property type="evidence" value="ECO:0007669"/>
    <property type="project" value="TreeGrafter"/>
</dbReference>
<dbReference type="AlphaFoldDB" id="A0A2S7T2P5"/>
<dbReference type="Gene3D" id="3.40.50.1260">
    <property type="entry name" value="Phosphoglycerate kinase, N-terminal domain"/>
    <property type="match status" value="2"/>
</dbReference>
<dbReference type="PANTHER" id="PTHR11406">
    <property type="entry name" value="PHOSPHOGLYCERATE KINASE"/>
    <property type="match status" value="1"/>
</dbReference>
<dbReference type="OrthoDB" id="9808460at2"/>
<feature type="binding site" evidence="12 14">
    <location>
        <position position="331"/>
    </location>
    <ligand>
        <name>ATP</name>
        <dbReference type="ChEBI" id="CHEBI:30616"/>
    </ligand>
</feature>
<comment type="caution">
    <text evidence="16">The sequence shown here is derived from an EMBL/GenBank/DDBJ whole genome shotgun (WGS) entry which is preliminary data.</text>
</comment>
<comment type="subunit">
    <text evidence="4 12">Monomer.</text>
</comment>
<feature type="binding site" evidence="12 13">
    <location>
        <begin position="57"/>
        <end position="60"/>
    </location>
    <ligand>
        <name>substrate</name>
    </ligand>
</feature>
<dbReference type="RefSeq" id="WP_105038036.1">
    <property type="nucleotide sequence ID" value="NZ_PPSL01000001.1"/>
</dbReference>
<evidence type="ECO:0000256" key="11">
    <source>
        <dbReference type="ARBA" id="ARBA00023152"/>
    </source>
</evidence>
<feature type="binding site" evidence="12 14">
    <location>
        <position position="300"/>
    </location>
    <ligand>
        <name>ATP</name>
        <dbReference type="ChEBI" id="CHEBI:30616"/>
    </ligand>
</feature>
<feature type="binding site" evidence="13">
    <location>
        <position position="123"/>
    </location>
    <ligand>
        <name>(2R)-3-phosphoglycerate</name>
        <dbReference type="ChEBI" id="CHEBI:58272"/>
    </ligand>
</feature>